<dbReference type="OrthoDB" id="9800082at2"/>
<dbReference type="PANTHER" id="PTHR37943">
    <property type="entry name" value="PROTEIN VES"/>
    <property type="match status" value="1"/>
</dbReference>
<keyword evidence="2" id="KW-1185">Reference proteome</keyword>
<name>A0A5C4XDT8_9HYPH</name>
<evidence type="ECO:0000313" key="2">
    <source>
        <dbReference type="Proteomes" id="UP000311605"/>
    </source>
</evidence>
<gene>
    <name evidence="1" type="ORF">FHP24_20615</name>
</gene>
<dbReference type="Gene3D" id="2.60.120.10">
    <property type="entry name" value="Jelly Rolls"/>
    <property type="match status" value="1"/>
</dbReference>
<comment type="caution">
    <text evidence="1">The sequence shown here is derived from an EMBL/GenBank/DDBJ whole genome shotgun (WGS) entry which is preliminary data.</text>
</comment>
<dbReference type="InterPro" id="IPR010282">
    <property type="entry name" value="Uncharacterised_HutD/Ves"/>
</dbReference>
<organism evidence="1 2">
    <name type="scientific">Aliirhizobium smilacinae</name>
    <dbReference type="NCBI Taxonomy" id="1395944"/>
    <lineage>
        <taxon>Bacteria</taxon>
        <taxon>Pseudomonadati</taxon>
        <taxon>Pseudomonadota</taxon>
        <taxon>Alphaproteobacteria</taxon>
        <taxon>Hyphomicrobiales</taxon>
        <taxon>Rhizobiaceae</taxon>
        <taxon>Aliirhizobium</taxon>
    </lineage>
</organism>
<dbReference type="PANTHER" id="PTHR37943:SF1">
    <property type="entry name" value="PROTEIN VES"/>
    <property type="match status" value="1"/>
</dbReference>
<dbReference type="RefSeq" id="WP_139678115.1">
    <property type="nucleotide sequence ID" value="NZ_VDMN01000005.1"/>
</dbReference>
<dbReference type="CDD" id="cd20293">
    <property type="entry name" value="cupin_HutD_N"/>
    <property type="match status" value="1"/>
</dbReference>
<reference evidence="1 2" key="1">
    <citation type="submission" date="2019-06" db="EMBL/GenBank/DDBJ databases">
        <title>The draft genome of Rhizobium smilacinae PTYR-5.</title>
        <authorList>
            <person name="Liu L."/>
            <person name="Li L."/>
            <person name="Zhang X."/>
        </authorList>
    </citation>
    <scope>NUCLEOTIDE SEQUENCE [LARGE SCALE GENOMIC DNA]</scope>
    <source>
        <strain evidence="1 2">PTYR-5</strain>
    </source>
</reference>
<dbReference type="InterPro" id="IPR011051">
    <property type="entry name" value="RmlC_Cupin_sf"/>
</dbReference>
<dbReference type="EMBL" id="VDMN01000005">
    <property type="protein sequence ID" value="TNM61667.1"/>
    <property type="molecule type" value="Genomic_DNA"/>
</dbReference>
<dbReference type="InterPro" id="IPR014710">
    <property type="entry name" value="RmlC-like_jellyroll"/>
</dbReference>
<sequence>MRILRAADHKRMPWKNGKGETVEIAVFPDGATVDTFDWRVSMAPVVSDGPFSIFECIDRTLSILTGEGMMLSVEGLAPILLGPKSPPFSFRGDAKTEAVLQAGPITDLNVMTRRGHFSHRVTRFAQAGEIGFPSEVAWVIVIVTGNAKVAQVELNSLDAMILENATECGELRIETPESYFVIEIVASASD</sequence>
<dbReference type="Pfam" id="PF05962">
    <property type="entry name" value="HutD"/>
    <property type="match status" value="1"/>
</dbReference>
<dbReference type="SUPFAM" id="SSF51182">
    <property type="entry name" value="RmlC-like cupins"/>
    <property type="match status" value="1"/>
</dbReference>
<proteinExistence type="predicted"/>
<dbReference type="Proteomes" id="UP000311605">
    <property type="component" value="Unassembled WGS sequence"/>
</dbReference>
<accession>A0A5C4XDT8</accession>
<evidence type="ECO:0000313" key="1">
    <source>
        <dbReference type="EMBL" id="TNM61667.1"/>
    </source>
</evidence>
<dbReference type="AlphaFoldDB" id="A0A5C4XDT8"/>
<protein>
    <submittedName>
        <fullName evidence="1">HutD family protein</fullName>
    </submittedName>
</protein>